<sequence>MCSIGSTYVWTREGWLFLAVVLDLFSRKLVGWAMNQNMETGLVVSALQMALLARSPQKGLLHHSDRGSQYASNDYQKLLKDNKMICSMSRKGNGPQMLMMGRSIMIMPVWRAFLLRLNRNWSTIASTRPARKPEKISLNTFRYGTIENTIEPGGEDCARREHSKLGYLSPEQFETKGQYQIAA</sequence>
<protein>
    <submittedName>
        <fullName evidence="2">DDE-type integrase/transposase/recombinase</fullName>
    </submittedName>
</protein>
<dbReference type="GO" id="GO:0015074">
    <property type="term" value="P:DNA integration"/>
    <property type="evidence" value="ECO:0007669"/>
    <property type="project" value="InterPro"/>
</dbReference>
<dbReference type="Proteomes" id="UP000480178">
    <property type="component" value="Chromosome"/>
</dbReference>
<evidence type="ECO:0000313" key="3">
    <source>
        <dbReference type="Proteomes" id="UP000480178"/>
    </source>
</evidence>
<name>A0A6C0GU48_9BACT</name>
<dbReference type="Gene3D" id="3.30.420.10">
    <property type="entry name" value="Ribonuclease H-like superfamily/Ribonuclease H"/>
    <property type="match status" value="1"/>
</dbReference>
<reference evidence="2 3" key="1">
    <citation type="submission" date="2020-01" db="EMBL/GenBank/DDBJ databases">
        <authorList>
            <person name="Kim M.K."/>
        </authorList>
    </citation>
    <scope>NUCLEOTIDE SEQUENCE [LARGE SCALE GENOMIC DNA]</scope>
    <source>
        <strain evidence="2 3">172606-1</strain>
    </source>
</reference>
<dbReference type="InterPro" id="IPR001584">
    <property type="entry name" value="Integrase_cat-core"/>
</dbReference>
<dbReference type="SUPFAM" id="SSF53098">
    <property type="entry name" value="Ribonuclease H-like"/>
    <property type="match status" value="1"/>
</dbReference>
<dbReference type="InterPro" id="IPR050900">
    <property type="entry name" value="Transposase_IS3/IS150/IS904"/>
</dbReference>
<dbReference type="PANTHER" id="PTHR46889:SF4">
    <property type="entry name" value="TRANSPOSASE INSO FOR INSERTION SEQUENCE ELEMENT IS911B-RELATED"/>
    <property type="match status" value="1"/>
</dbReference>
<organism evidence="2 3">
    <name type="scientific">Rhodocytophaga rosea</name>
    <dbReference type="NCBI Taxonomy" id="2704465"/>
    <lineage>
        <taxon>Bacteria</taxon>
        <taxon>Pseudomonadati</taxon>
        <taxon>Bacteroidota</taxon>
        <taxon>Cytophagia</taxon>
        <taxon>Cytophagales</taxon>
        <taxon>Rhodocytophagaceae</taxon>
        <taxon>Rhodocytophaga</taxon>
    </lineage>
</organism>
<evidence type="ECO:0000259" key="1">
    <source>
        <dbReference type="PROSITE" id="PS50994"/>
    </source>
</evidence>
<evidence type="ECO:0000313" key="2">
    <source>
        <dbReference type="EMBL" id="QHT71721.1"/>
    </source>
</evidence>
<dbReference type="EMBL" id="CP048222">
    <property type="protein sequence ID" value="QHT71721.1"/>
    <property type="molecule type" value="Genomic_DNA"/>
</dbReference>
<accession>A0A6C0GU48</accession>
<keyword evidence="3" id="KW-1185">Reference proteome</keyword>
<feature type="domain" description="Integrase catalytic" evidence="1">
    <location>
        <begin position="1"/>
        <end position="178"/>
    </location>
</feature>
<dbReference type="AlphaFoldDB" id="A0A6C0GU48"/>
<proteinExistence type="predicted"/>
<dbReference type="InterPro" id="IPR036397">
    <property type="entry name" value="RNaseH_sf"/>
</dbReference>
<dbReference type="InterPro" id="IPR012337">
    <property type="entry name" value="RNaseH-like_sf"/>
</dbReference>
<dbReference type="PANTHER" id="PTHR46889">
    <property type="entry name" value="TRANSPOSASE INSF FOR INSERTION SEQUENCE IS3B-RELATED"/>
    <property type="match status" value="1"/>
</dbReference>
<gene>
    <name evidence="2" type="ORF">GXP67_36170</name>
</gene>
<dbReference type="KEGG" id="rhoz:GXP67_36170"/>
<dbReference type="Pfam" id="PF00665">
    <property type="entry name" value="rve"/>
    <property type="match status" value="1"/>
</dbReference>
<dbReference type="GO" id="GO:0003676">
    <property type="term" value="F:nucleic acid binding"/>
    <property type="evidence" value="ECO:0007669"/>
    <property type="project" value="InterPro"/>
</dbReference>
<dbReference type="PROSITE" id="PS50994">
    <property type="entry name" value="INTEGRASE"/>
    <property type="match status" value="1"/>
</dbReference>